<dbReference type="Gene3D" id="1.10.10.10">
    <property type="entry name" value="Winged helix-like DNA-binding domain superfamily/Winged helix DNA-binding domain"/>
    <property type="match status" value="1"/>
</dbReference>
<dbReference type="InterPro" id="IPR036388">
    <property type="entry name" value="WH-like_DNA-bd_sf"/>
</dbReference>
<dbReference type="InterPro" id="IPR039422">
    <property type="entry name" value="MarR/SlyA-like"/>
</dbReference>
<dbReference type="Pfam" id="PF01047">
    <property type="entry name" value="MarR"/>
    <property type="match status" value="1"/>
</dbReference>
<reference evidence="2 3" key="1">
    <citation type="submission" date="2024-06" db="EMBL/GenBank/DDBJ databases">
        <title>The Natural Products Discovery Center: Release of the First 8490 Sequenced Strains for Exploring Actinobacteria Biosynthetic Diversity.</title>
        <authorList>
            <person name="Kalkreuter E."/>
            <person name="Kautsar S.A."/>
            <person name="Yang D."/>
            <person name="Bader C.D."/>
            <person name="Teijaro C.N."/>
            <person name="Fluegel L."/>
            <person name="Davis C.M."/>
            <person name="Simpson J.R."/>
            <person name="Lauterbach L."/>
            <person name="Steele A.D."/>
            <person name="Gui C."/>
            <person name="Meng S."/>
            <person name="Li G."/>
            <person name="Viehrig K."/>
            <person name="Ye F."/>
            <person name="Su P."/>
            <person name="Kiefer A.F."/>
            <person name="Nichols A."/>
            <person name="Cepeda A.J."/>
            <person name="Yan W."/>
            <person name="Fan B."/>
            <person name="Jiang Y."/>
            <person name="Adhikari A."/>
            <person name="Zheng C.-J."/>
            <person name="Schuster L."/>
            <person name="Cowan T.M."/>
            <person name="Smanski M.J."/>
            <person name="Chevrette M.G."/>
            <person name="De Carvalho L.P.S."/>
            <person name="Shen B."/>
        </authorList>
    </citation>
    <scope>NUCLEOTIDE SEQUENCE [LARGE SCALE GENOMIC DNA]</scope>
    <source>
        <strain evidence="2 3">NPDC048117</strain>
    </source>
</reference>
<protein>
    <submittedName>
        <fullName evidence="2">MarR family transcriptional regulator</fullName>
    </submittedName>
</protein>
<comment type="caution">
    <text evidence="2">The sequence shown here is derived from an EMBL/GenBank/DDBJ whole genome shotgun (WGS) entry which is preliminary data.</text>
</comment>
<dbReference type="SUPFAM" id="SSF46785">
    <property type="entry name" value="Winged helix' DNA-binding domain"/>
    <property type="match status" value="1"/>
</dbReference>
<organism evidence="2 3">
    <name type="scientific">Streptomyces chilikensis</name>
    <dbReference type="NCBI Taxonomy" id="1194079"/>
    <lineage>
        <taxon>Bacteria</taxon>
        <taxon>Bacillati</taxon>
        <taxon>Actinomycetota</taxon>
        <taxon>Actinomycetes</taxon>
        <taxon>Kitasatosporales</taxon>
        <taxon>Streptomycetaceae</taxon>
        <taxon>Streptomyces</taxon>
    </lineage>
</organism>
<dbReference type="Proteomes" id="UP001551584">
    <property type="component" value="Unassembled WGS sequence"/>
</dbReference>
<dbReference type="SMART" id="SM00347">
    <property type="entry name" value="HTH_MARR"/>
    <property type="match status" value="1"/>
</dbReference>
<feature type="domain" description="HTH marR-type" evidence="1">
    <location>
        <begin position="9"/>
        <end position="141"/>
    </location>
</feature>
<dbReference type="RefSeq" id="WP_166020912.1">
    <property type="nucleotide sequence ID" value="NZ_JBEZNA010000022.1"/>
</dbReference>
<gene>
    <name evidence="2" type="ORF">AB0D95_12425</name>
</gene>
<evidence type="ECO:0000313" key="3">
    <source>
        <dbReference type="Proteomes" id="UP001551584"/>
    </source>
</evidence>
<evidence type="ECO:0000313" key="2">
    <source>
        <dbReference type="EMBL" id="MEU9578057.1"/>
    </source>
</evidence>
<sequence length="147" mass="16579">MEEAGGRGAPSLLYAVKRLELVIRARLDEMLRGSGVTTLQYTALTVLERRDGISAAQLARDSFVTPQAMADMLRSLEQRELISRSPNPASRRELLVHLTGEGRRLLAEYADAHAEIEERMLSGLGEEERAHLRFSLDRSWRALRPPR</sequence>
<dbReference type="InterPro" id="IPR036390">
    <property type="entry name" value="WH_DNA-bd_sf"/>
</dbReference>
<dbReference type="EMBL" id="JBEZNA010000022">
    <property type="protein sequence ID" value="MEU9578057.1"/>
    <property type="molecule type" value="Genomic_DNA"/>
</dbReference>
<evidence type="ECO:0000259" key="1">
    <source>
        <dbReference type="PROSITE" id="PS50995"/>
    </source>
</evidence>
<dbReference type="PANTHER" id="PTHR33164:SF103">
    <property type="entry name" value="REGULATORY PROTEIN MARR"/>
    <property type="match status" value="1"/>
</dbReference>
<name>A0ABV3EPD7_9ACTN</name>
<proteinExistence type="predicted"/>
<keyword evidence="3" id="KW-1185">Reference proteome</keyword>
<dbReference type="InterPro" id="IPR000835">
    <property type="entry name" value="HTH_MarR-typ"/>
</dbReference>
<dbReference type="PANTHER" id="PTHR33164">
    <property type="entry name" value="TRANSCRIPTIONAL REGULATOR, MARR FAMILY"/>
    <property type="match status" value="1"/>
</dbReference>
<accession>A0ABV3EPD7</accession>
<dbReference type="PROSITE" id="PS50995">
    <property type="entry name" value="HTH_MARR_2"/>
    <property type="match status" value="1"/>
</dbReference>